<evidence type="ECO:0000313" key="3">
    <source>
        <dbReference type="Proteomes" id="UP000236754"/>
    </source>
</evidence>
<evidence type="ECO:0000256" key="1">
    <source>
        <dbReference type="SAM" id="Phobius"/>
    </source>
</evidence>
<evidence type="ECO:0008006" key="4">
    <source>
        <dbReference type="Google" id="ProtNLM"/>
    </source>
</evidence>
<feature type="transmembrane region" description="Helical" evidence="1">
    <location>
        <begin position="72"/>
        <end position="92"/>
    </location>
</feature>
<keyword evidence="1" id="KW-1133">Transmembrane helix</keyword>
<dbReference type="OrthoDB" id="3461799at2"/>
<dbReference type="InterPro" id="IPR047789">
    <property type="entry name" value="CU044_5270-like"/>
</dbReference>
<reference evidence="2 3" key="1">
    <citation type="submission" date="2016-10" db="EMBL/GenBank/DDBJ databases">
        <authorList>
            <person name="de Groot N.N."/>
        </authorList>
    </citation>
    <scope>NUCLEOTIDE SEQUENCE [LARGE SCALE GENOMIC DNA]</scope>
    <source>
        <strain evidence="2 3">CGMCC 4.2023</strain>
    </source>
</reference>
<dbReference type="RefSeq" id="WP_103884538.1">
    <property type="nucleotide sequence ID" value="NZ_FNVU01000002.1"/>
</dbReference>
<evidence type="ECO:0000313" key="2">
    <source>
        <dbReference type="EMBL" id="SEF89692.1"/>
    </source>
</evidence>
<dbReference type="AlphaFoldDB" id="A0A1H5VQY6"/>
<dbReference type="Proteomes" id="UP000236754">
    <property type="component" value="Unassembled WGS sequence"/>
</dbReference>
<gene>
    <name evidence="2" type="ORF">SAMN05216223_102401</name>
</gene>
<keyword evidence="3" id="KW-1185">Reference proteome</keyword>
<accession>A0A1H5VQY6</accession>
<keyword evidence="1" id="KW-0472">Membrane</keyword>
<sequence>MSTDAWNQWPDRAVDGTGRPELDALAASGEVAPPSTATVAVARAALRAAVEREEQAAAVPAVRRRIGRPRRWIAAGVAVAAVATGAAVIPVVDIGGRTAARASAATFLDRTAGRAAAAAPHQGTYWKVETVLNAVGVADRRTTWYINRDTSRFVAEVGTAPTPLTGYTVGPWKWGSGRTAVTWDQLSHLPTGTAALRKRLTGSGGAHELFRTVGSLLATSPADPALRAALFRVLAGTPGIHLDGTATDSRGRSGTMVSVGYTTGGSDRLLIDPRTAALLEGTYKQGSLRTTYVFAGWTSRIG</sequence>
<dbReference type="NCBIfam" id="NF038083">
    <property type="entry name" value="CU044_5270_fam"/>
    <property type="match status" value="1"/>
</dbReference>
<dbReference type="EMBL" id="FNVU01000002">
    <property type="protein sequence ID" value="SEF89692.1"/>
    <property type="molecule type" value="Genomic_DNA"/>
</dbReference>
<proteinExistence type="predicted"/>
<protein>
    <recommendedName>
        <fullName evidence="4">CU044_5270 family protein</fullName>
    </recommendedName>
</protein>
<name>A0A1H5VQY6_9ACTN</name>
<keyword evidence="1" id="KW-0812">Transmembrane</keyword>
<organism evidence="2 3">
    <name type="scientific">Actinacidiphila yanglinensis</name>
    <dbReference type="NCBI Taxonomy" id="310779"/>
    <lineage>
        <taxon>Bacteria</taxon>
        <taxon>Bacillati</taxon>
        <taxon>Actinomycetota</taxon>
        <taxon>Actinomycetes</taxon>
        <taxon>Kitasatosporales</taxon>
        <taxon>Streptomycetaceae</taxon>
        <taxon>Actinacidiphila</taxon>
    </lineage>
</organism>